<evidence type="ECO:0000256" key="2">
    <source>
        <dbReference type="ARBA" id="ARBA00022448"/>
    </source>
</evidence>
<evidence type="ECO:0000256" key="1">
    <source>
        <dbReference type="ARBA" id="ARBA00005695"/>
    </source>
</evidence>
<feature type="transmembrane region" description="Helical" evidence="4">
    <location>
        <begin position="9"/>
        <end position="27"/>
    </location>
</feature>
<evidence type="ECO:0000256" key="4">
    <source>
        <dbReference type="SAM" id="Phobius"/>
    </source>
</evidence>
<dbReference type="PANTHER" id="PTHR30290:SF9">
    <property type="entry name" value="OLIGOPEPTIDE-BINDING PROTEIN APPA"/>
    <property type="match status" value="1"/>
</dbReference>
<dbReference type="GO" id="GO:0015833">
    <property type="term" value="P:peptide transport"/>
    <property type="evidence" value="ECO:0007669"/>
    <property type="project" value="TreeGrafter"/>
</dbReference>
<dbReference type="AlphaFoldDB" id="A0A7V0Z512"/>
<dbReference type="InterPro" id="IPR030678">
    <property type="entry name" value="Peptide/Ni-bd"/>
</dbReference>
<keyword evidence="4" id="KW-0812">Transmembrane</keyword>
<protein>
    <recommendedName>
        <fullName evidence="5">Solute-binding protein family 5 domain-containing protein</fullName>
    </recommendedName>
</protein>
<dbReference type="InterPro" id="IPR000914">
    <property type="entry name" value="SBP_5_dom"/>
</dbReference>
<dbReference type="PANTHER" id="PTHR30290">
    <property type="entry name" value="PERIPLASMIC BINDING COMPONENT OF ABC TRANSPORTER"/>
    <property type="match status" value="1"/>
</dbReference>
<comment type="caution">
    <text evidence="6">The sequence shown here is derived from an EMBL/GenBank/DDBJ whole genome shotgun (WGS) entry which is preliminary data.</text>
</comment>
<accession>A0A7V0Z512</accession>
<dbReference type="Gene3D" id="3.90.76.10">
    <property type="entry name" value="Dipeptide-binding Protein, Domain 1"/>
    <property type="match status" value="1"/>
</dbReference>
<proteinExistence type="inferred from homology"/>
<keyword evidence="4" id="KW-1133">Transmembrane helix</keyword>
<organism evidence="6">
    <name type="scientific">candidate division WOR-3 bacterium</name>
    <dbReference type="NCBI Taxonomy" id="2052148"/>
    <lineage>
        <taxon>Bacteria</taxon>
        <taxon>Bacteria division WOR-3</taxon>
    </lineage>
</organism>
<gene>
    <name evidence="6" type="ORF">ENP86_04255</name>
</gene>
<dbReference type="InterPro" id="IPR039424">
    <property type="entry name" value="SBP_5"/>
</dbReference>
<name>A0A7V0Z512_UNCW3</name>
<dbReference type="PIRSF" id="PIRSF002741">
    <property type="entry name" value="MppA"/>
    <property type="match status" value="1"/>
</dbReference>
<evidence type="ECO:0000313" key="6">
    <source>
        <dbReference type="EMBL" id="HDY58748.1"/>
    </source>
</evidence>
<comment type="similarity">
    <text evidence="1">Belongs to the bacterial solute-binding protein 5 family.</text>
</comment>
<dbReference type="GO" id="GO:1904680">
    <property type="term" value="F:peptide transmembrane transporter activity"/>
    <property type="evidence" value="ECO:0007669"/>
    <property type="project" value="TreeGrafter"/>
</dbReference>
<keyword evidence="3" id="KW-0732">Signal</keyword>
<keyword evidence="2" id="KW-0813">Transport</keyword>
<dbReference type="GO" id="GO:0043190">
    <property type="term" value="C:ATP-binding cassette (ABC) transporter complex"/>
    <property type="evidence" value="ECO:0007669"/>
    <property type="project" value="InterPro"/>
</dbReference>
<dbReference type="EMBL" id="DSKY01000012">
    <property type="protein sequence ID" value="HDY58748.1"/>
    <property type="molecule type" value="Genomic_DNA"/>
</dbReference>
<dbReference type="Gene3D" id="3.40.190.10">
    <property type="entry name" value="Periplasmic binding protein-like II"/>
    <property type="match status" value="1"/>
</dbReference>
<dbReference type="SUPFAM" id="SSF53850">
    <property type="entry name" value="Periplasmic binding protein-like II"/>
    <property type="match status" value="1"/>
</dbReference>
<dbReference type="Pfam" id="PF00496">
    <property type="entry name" value="SBP_bac_5"/>
    <property type="match status" value="1"/>
</dbReference>
<evidence type="ECO:0000259" key="5">
    <source>
        <dbReference type="Pfam" id="PF00496"/>
    </source>
</evidence>
<reference evidence="6" key="1">
    <citation type="journal article" date="2020" name="mSystems">
        <title>Genome- and Community-Level Interaction Insights into Carbon Utilization and Element Cycling Functions of Hydrothermarchaeota in Hydrothermal Sediment.</title>
        <authorList>
            <person name="Zhou Z."/>
            <person name="Liu Y."/>
            <person name="Xu W."/>
            <person name="Pan J."/>
            <person name="Luo Z.H."/>
            <person name="Li M."/>
        </authorList>
    </citation>
    <scope>NUCLEOTIDE SEQUENCE [LARGE SCALE GENOMIC DNA]</scope>
    <source>
        <strain evidence="6">SpSt-258</strain>
    </source>
</reference>
<dbReference type="GO" id="GO:0042597">
    <property type="term" value="C:periplasmic space"/>
    <property type="evidence" value="ECO:0007669"/>
    <property type="project" value="UniProtKB-ARBA"/>
</dbReference>
<evidence type="ECO:0000256" key="3">
    <source>
        <dbReference type="ARBA" id="ARBA00022729"/>
    </source>
</evidence>
<keyword evidence="4" id="KW-0472">Membrane</keyword>
<sequence>MKVTNPKFGGFYNICITLTLLFALFLFCSKKIEIIVVVYDTPPSTLDPHLRNEIITTSILCNIYEPLVDFDANMKMIPALADYWERIDSLNWRFYLRNGVKFHNNKKLRPVDVVYSLYRPFNLPESRFQSLRDYLDTIIIEDTNTILLKLKKSHAFLVYDLSGIAIIPEGFDPSNQSPCGTGPYEFVKMDKEHLELRKFNPYWNNNQYFEQVKFIFIPEIERRIEMLKKGKADIITYIPLKELERLKKTGRVIATPGVSTRYLEMDLNKFPFNRIEFRRAVNLGLNREYLVKDVYKGYATPANQYISQGLFGYDYSLPPFLYNPDSARRLIKILGTLPEIEFDYAEVRANIAEAIIEDLRNIGLKIKPNPLPVEEYWQKINNRKSDFYLIGSVPTTSEGISTLRSYFHTKEQKKGLGLLNNTGYSNRTVDTLIEKTIANSDLRHCARLAYEVQRILIDDLPRIPVVWEKEIYGVSTNLIWTPRLDEKILIKEIRRIE</sequence>
<feature type="domain" description="Solute-binding protein family 5" evidence="5">
    <location>
        <begin position="75"/>
        <end position="412"/>
    </location>
</feature>
<dbReference type="Gene3D" id="3.10.105.10">
    <property type="entry name" value="Dipeptide-binding Protein, Domain 3"/>
    <property type="match status" value="1"/>
</dbReference>